<dbReference type="GO" id="GO:0005829">
    <property type="term" value="C:cytosol"/>
    <property type="evidence" value="ECO:0007669"/>
    <property type="project" value="TreeGrafter"/>
</dbReference>
<dbReference type="InterPro" id="IPR036388">
    <property type="entry name" value="WH-like_DNA-bd_sf"/>
</dbReference>
<dbReference type="PROSITE" id="PS50931">
    <property type="entry name" value="HTH_LYSR"/>
    <property type="match status" value="1"/>
</dbReference>
<dbReference type="SUPFAM" id="SSF46785">
    <property type="entry name" value="Winged helix' DNA-binding domain"/>
    <property type="match status" value="1"/>
</dbReference>
<reference evidence="4" key="1">
    <citation type="submission" date="2016-10" db="EMBL/GenBank/DDBJ databases">
        <authorList>
            <person name="Varghese N."/>
            <person name="Submissions S."/>
        </authorList>
    </citation>
    <scope>NUCLEOTIDE SEQUENCE [LARGE SCALE GENOMIC DNA]</scope>
    <source>
        <strain evidence="4">CGMCC 1.7655</strain>
    </source>
</reference>
<proteinExistence type="predicted"/>
<feature type="compositionally biased region" description="Basic and acidic residues" evidence="1">
    <location>
        <begin position="69"/>
        <end position="82"/>
    </location>
</feature>
<sequence length="262" mass="28500">MLGTSSGQASKLVSRLEAELGVRLLNRTTRSVSPTEAGRAHHDRLRVLIEELDRLGTEIRNISQTPRRRGPDDQGRHVDRRSGLSAANIGTALDDSLRRLRTGHVDVCFAHVDDESVPFKETLGAFSRLVEAGKVCAIGASNHSAGRLQAALDTARATGLPRCEIVQPAYNLYDRKDFEQSLLPVIQSEALGAASYFSLASGFLTGKYRSTADLEGSSRKDFLEGYFNDRGQRILTALRVVSGEVGAPQVQVALAWLMSRPG</sequence>
<evidence type="ECO:0000256" key="1">
    <source>
        <dbReference type="SAM" id="MobiDB-lite"/>
    </source>
</evidence>
<dbReference type="Gene3D" id="1.10.10.10">
    <property type="entry name" value="Winged helix-like DNA-binding domain superfamily/Winged helix DNA-binding domain"/>
    <property type="match status" value="1"/>
</dbReference>
<dbReference type="InterPro" id="IPR036812">
    <property type="entry name" value="NAD(P)_OxRdtase_dom_sf"/>
</dbReference>
<accession>A0A1G9KUV6</accession>
<dbReference type="SUPFAM" id="SSF51430">
    <property type="entry name" value="NAD(P)-linked oxidoreductase"/>
    <property type="match status" value="1"/>
</dbReference>
<dbReference type="AlphaFoldDB" id="A0A1G9KUV6"/>
<dbReference type="Pfam" id="PF00248">
    <property type="entry name" value="Aldo_ket_red"/>
    <property type="match status" value="1"/>
</dbReference>
<evidence type="ECO:0000259" key="2">
    <source>
        <dbReference type="PROSITE" id="PS50931"/>
    </source>
</evidence>
<feature type="region of interest" description="Disordered" evidence="1">
    <location>
        <begin position="59"/>
        <end position="84"/>
    </location>
</feature>
<keyword evidence="4" id="KW-1185">Reference proteome</keyword>
<organism evidence="3 4">
    <name type="scientific">Paracoccus chinensis</name>
    <dbReference type="NCBI Taxonomy" id="525640"/>
    <lineage>
        <taxon>Bacteria</taxon>
        <taxon>Pseudomonadati</taxon>
        <taxon>Pseudomonadota</taxon>
        <taxon>Alphaproteobacteria</taxon>
        <taxon>Rhodobacterales</taxon>
        <taxon>Paracoccaceae</taxon>
        <taxon>Paracoccus</taxon>
    </lineage>
</organism>
<dbReference type="InterPro" id="IPR000847">
    <property type="entry name" value="LysR_HTH_N"/>
</dbReference>
<gene>
    <name evidence="3" type="ORF">SAMN04487971_11283</name>
</gene>
<dbReference type="EMBL" id="FNGE01000012">
    <property type="protein sequence ID" value="SDL53508.1"/>
    <property type="molecule type" value="Genomic_DNA"/>
</dbReference>
<dbReference type="Gene3D" id="3.20.20.100">
    <property type="entry name" value="NADP-dependent oxidoreductase domain"/>
    <property type="match status" value="1"/>
</dbReference>
<name>A0A1G9KUV6_9RHOB</name>
<dbReference type="GO" id="GO:0003700">
    <property type="term" value="F:DNA-binding transcription factor activity"/>
    <property type="evidence" value="ECO:0007669"/>
    <property type="project" value="InterPro"/>
</dbReference>
<evidence type="ECO:0000313" key="3">
    <source>
        <dbReference type="EMBL" id="SDL53508.1"/>
    </source>
</evidence>
<protein>
    <submittedName>
        <fullName evidence="3">Regulatory helix-turn-helix protein, lysR family</fullName>
    </submittedName>
</protein>
<evidence type="ECO:0000313" key="4">
    <source>
        <dbReference type="Proteomes" id="UP000199555"/>
    </source>
</evidence>
<dbReference type="Proteomes" id="UP000199555">
    <property type="component" value="Unassembled WGS sequence"/>
</dbReference>
<dbReference type="PANTHER" id="PTHR43364">
    <property type="entry name" value="NADH-SPECIFIC METHYLGLYOXAL REDUCTASE-RELATED"/>
    <property type="match status" value="1"/>
</dbReference>
<feature type="domain" description="HTH lysR-type" evidence="2">
    <location>
        <begin position="1"/>
        <end position="35"/>
    </location>
</feature>
<dbReference type="Pfam" id="PF00126">
    <property type="entry name" value="HTH_1"/>
    <property type="match status" value="1"/>
</dbReference>
<dbReference type="InterPro" id="IPR023210">
    <property type="entry name" value="NADP_OxRdtase_dom"/>
</dbReference>
<dbReference type="InterPro" id="IPR036390">
    <property type="entry name" value="WH_DNA-bd_sf"/>
</dbReference>
<dbReference type="InterPro" id="IPR050523">
    <property type="entry name" value="AKR_Detox_Biosynth"/>
</dbReference>
<dbReference type="STRING" id="525640.SAMN04487971_11283"/>
<dbReference type="PANTHER" id="PTHR43364:SF6">
    <property type="entry name" value="OXIDOREDUCTASE-RELATED"/>
    <property type="match status" value="1"/>
</dbReference>